<dbReference type="InterPro" id="IPR049556">
    <property type="entry name" value="PhiB"/>
</dbReference>
<dbReference type="InterPro" id="IPR036610">
    <property type="entry name" value="PEBP-like_sf"/>
</dbReference>
<evidence type="ECO:0008006" key="3">
    <source>
        <dbReference type="Google" id="ProtNLM"/>
    </source>
</evidence>
<dbReference type="HOGENOM" id="CLU_083918_1_0_1"/>
<dbReference type="PANTHER" id="PTHR30289">
    <property type="entry name" value="UNCHARACTERIZED PROTEIN YBCL-RELATED"/>
    <property type="match status" value="1"/>
</dbReference>
<keyword evidence="2" id="KW-1185">Reference proteome</keyword>
<dbReference type="Pfam" id="PF01161">
    <property type="entry name" value="PBP"/>
    <property type="match status" value="1"/>
</dbReference>
<dbReference type="CDD" id="cd00457">
    <property type="entry name" value="PEBP"/>
    <property type="match status" value="1"/>
</dbReference>
<dbReference type="PANTHER" id="PTHR30289:SF1">
    <property type="entry name" value="PEBP (PHOSPHATIDYLETHANOLAMINE-BINDING PROTEIN) FAMILY PROTEIN"/>
    <property type="match status" value="1"/>
</dbReference>
<dbReference type="EMBL" id="KL648629">
    <property type="protein sequence ID" value="KEY67155.1"/>
    <property type="molecule type" value="Genomic_DNA"/>
</dbReference>
<dbReference type="Gene3D" id="3.90.280.10">
    <property type="entry name" value="PEBP-like"/>
    <property type="match status" value="1"/>
</dbReference>
<dbReference type="OrthoDB" id="10251855at2759"/>
<evidence type="ECO:0000313" key="2">
    <source>
        <dbReference type="Proteomes" id="UP000028045"/>
    </source>
</evidence>
<proteinExistence type="predicted"/>
<accession>A0A084APC6</accession>
<dbReference type="AlphaFoldDB" id="A0A084APC6"/>
<dbReference type="Proteomes" id="UP000028045">
    <property type="component" value="Unassembled WGS sequence"/>
</dbReference>
<protein>
    <recommendedName>
        <fullName evidence="3">PEBP-like protein</fullName>
    </recommendedName>
</protein>
<name>A0A084APC6_STACB</name>
<dbReference type="SUPFAM" id="SSF49777">
    <property type="entry name" value="PEBP-like"/>
    <property type="match status" value="1"/>
</dbReference>
<reference evidence="1 2" key="1">
    <citation type="journal article" date="2014" name="BMC Genomics">
        <title>Comparative genome sequencing reveals chemotype-specific gene clusters in the toxigenic black mold Stachybotrys.</title>
        <authorList>
            <person name="Semeiks J."/>
            <person name="Borek D."/>
            <person name="Otwinowski Z."/>
            <person name="Grishin N.V."/>
        </authorList>
    </citation>
    <scope>NUCLEOTIDE SEQUENCE [LARGE SCALE GENOMIC DNA]</scope>
    <source>
        <strain evidence="2">CBS 109288 / IBT 7711</strain>
    </source>
</reference>
<gene>
    <name evidence="1" type="ORF">S7711_03015</name>
</gene>
<evidence type="ECO:0000313" key="1">
    <source>
        <dbReference type="EMBL" id="KEY67155.1"/>
    </source>
</evidence>
<dbReference type="InterPro" id="IPR008914">
    <property type="entry name" value="PEBP"/>
</dbReference>
<sequence length="202" mass="22284">MAAYIESTISWLLLNAKGRDAAAFPTVPAFADHPEPTVAVRSPDCGEAGSSLGREYMVDGEGRIPELEWDAVPGVQQWLLVAEDLDAPLPTPFCHGIFLGIPKDTTAITHSDIQPDKGSKEYRLAGGFHYGQSQLGPIYMIPRPLLDHGPHRYHFNVIALKEPLDQDFVASRPSRAKVAQAIEGKVLAWGRWTAVCERKWRS</sequence>
<organism evidence="1 2">
    <name type="scientific">Stachybotrys chartarum (strain CBS 109288 / IBT 7711)</name>
    <name type="common">Toxic black mold</name>
    <name type="synonym">Stilbospora chartarum</name>
    <dbReference type="NCBI Taxonomy" id="1280523"/>
    <lineage>
        <taxon>Eukaryota</taxon>
        <taxon>Fungi</taxon>
        <taxon>Dikarya</taxon>
        <taxon>Ascomycota</taxon>
        <taxon>Pezizomycotina</taxon>
        <taxon>Sordariomycetes</taxon>
        <taxon>Hypocreomycetidae</taxon>
        <taxon>Hypocreales</taxon>
        <taxon>Stachybotryaceae</taxon>
        <taxon>Stachybotrys</taxon>
    </lineage>
</organism>